<organism evidence="2 3">
    <name type="scientific">Etheostoma spectabile</name>
    <name type="common">orangethroat darter</name>
    <dbReference type="NCBI Taxonomy" id="54343"/>
    <lineage>
        <taxon>Eukaryota</taxon>
        <taxon>Metazoa</taxon>
        <taxon>Chordata</taxon>
        <taxon>Craniata</taxon>
        <taxon>Vertebrata</taxon>
        <taxon>Euteleostomi</taxon>
        <taxon>Actinopterygii</taxon>
        <taxon>Neopterygii</taxon>
        <taxon>Teleostei</taxon>
        <taxon>Neoteleostei</taxon>
        <taxon>Acanthomorphata</taxon>
        <taxon>Eupercaria</taxon>
        <taxon>Perciformes</taxon>
        <taxon>Percoidei</taxon>
        <taxon>Percidae</taxon>
        <taxon>Etheostomatinae</taxon>
        <taxon>Etheostoma</taxon>
    </lineage>
</organism>
<evidence type="ECO:0000313" key="3">
    <source>
        <dbReference type="Proteomes" id="UP000327493"/>
    </source>
</evidence>
<protein>
    <submittedName>
        <fullName evidence="2">Uncharacterized protein</fullName>
    </submittedName>
</protein>
<dbReference type="EMBL" id="VOFY01000016">
    <property type="protein sequence ID" value="KAA8584293.1"/>
    <property type="molecule type" value="Genomic_DNA"/>
</dbReference>
<proteinExistence type="predicted"/>
<feature type="non-terminal residue" evidence="2">
    <location>
        <position position="1"/>
    </location>
</feature>
<accession>A0A5J5CU13</accession>
<evidence type="ECO:0000256" key="1">
    <source>
        <dbReference type="SAM" id="MobiDB-lite"/>
    </source>
</evidence>
<gene>
    <name evidence="2" type="ORF">FQN60_008078</name>
</gene>
<comment type="caution">
    <text evidence="2">The sequence shown here is derived from an EMBL/GenBank/DDBJ whole genome shotgun (WGS) entry which is preliminary data.</text>
</comment>
<dbReference type="Proteomes" id="UP000327493">
    <property type="component" value="Chromosome 16"/>
</dbReference>
<feature type="non-terminal residue" evidence="2">
    <location>
        <position position="76"/>
    </location>
</feature>
<reference evidence="2 3" key="1">
    <citation type="submission" date="2019-08" db="EMBL/GenBank/DDBJ databases">
        <title>A chromosome-level genome assembly, high-density linkage maps, and genome scans reveal the genomic architecture of hybrid incompatibilities underlying speciation via character displacement in darters (Percidae: Etheostominae).</title>
        <authorList>
            <person name="Moran R.L."/>
            <person name="Catchen J.M."/>
            <person name="Fuller R.C."/>
        </authorList>
    </citation>
    <scope>NUCLEOTIDE SEQUENCE [LARGE SCALE GENOMIC DNA]</scope>
    <source>
        <strain evidence="2">EspeVRDwgs_2016</strain>
        <tissue evidence="2">Muscle</tissue>
    </source>
</reference>
<sequence length="76" mass="8021">VQQPPAPGNRPCRRPGSREPGEPWEPGEPGVGGAESRKMGAGGAGRAAGAGRWEPMDRCMMGSDGSLYSKEVKDRR</sequence>
<evidence type="ECO:0000313" key="2">
    <source>
        <dbReference type="EMBL" id="KAA8584293.1"/>
    </source>
</evidence>
<keyword evidence="3" id="KW-1185">Reference proteome</keyword>
<feature type="region of interest" description="Disordered" evidence="1">
    <location>
        <begin position="1"/>
        <end position="76"/>
    </location>
</feature>
<dbReference type="AlphaFoldDB" id="A0A5J5CU13"/>
<name>A0A5J5CU13_9PERO</name>